<organism evidence="1 2">
    <name type="scientific">Meloidogyne enterolobii</name>
    <name type="common">Root-knot nematode worm</name>
    <name type="synonym">Meloidogyne mayaguensis</name>
    <dbReference type="NCBI Taxonomy" id="390850"/>
    <lineage>
        <taxon>Eukaryota</taxon>
        <taxon>Metazoa</taxon>
        <taxon>Ecdysozoa</taxon>
        <taxon>Nematoda</taxon>
        <taxon>Chromadorea</taxon>
        <taxon>Rhabditida</taxon>
        <taxon>Tylenchina</taxon>
        <taxon>Tylenchomorpha</taxon>
        <taxon>Tylenchoidea</taxon>
        <taxon>Meloidogynidae</taxon>
        <taxon>Meloidogyninae</taxon>
        <taxon>Meloidogyne</taxon>
    </lineage>
</organism>
<keyword evidence="2" id="KW-1185">Reference proteome</keyword>
<evidence type="ECO:0000313" key="1">
    <source>
        <dbReference type="EMBL" id="CAK5092849.1"/>
    </source>
</evidence>
<reference evidence="1" key="1">
    <citation type="submission" date="2023-11" db="EMBL/GenBank/DDBJ databases">
        <authorList>
            <person name="Poullet M."/>
        </authorList>
    </citation>
    <scope>NUCLEOTIDE SEQUENCE</scope>
    <source>
        <strain evidence="1">E1834</strain>
    </source>
</reference>
<dbReference type="Proteomes" id="UP001497535">
    <property type="component" value="Unassembled WGS sequence"/>
</dbReference>
<sequence length="81" mass="9688">MLDGHIYSHKFYSCRPQFWQGGFLHYFILYFFRLEYLNISGKYSFEKVLNPLIAFMCLLIGCVHSLIFTYLQIHSLQNPTN</sequence>
<proteinExistence type="predicted"/>
<accession>A0ACB1AMG5</accession>
<name>A0ACB1AMG5_MELEN</name>
<gene>
    <name evidence="1" type="ORF">MENTE1834_LOCUS40230</name>
</gene>
<dbReference type="EMBL" id="CAVMJV010000093">
    <property type="protein sequence ID" value="CAK5092849.1"/>
    <property type="molecule type" value="Genomic_DNA"/>
</dbReference>
<evidence type="ECO:0000313" key="2">
    <source>
        <dbReference type="Proteomes" id="UP001497535"/>
    </source>
</evidence>
<comment type="caution">
    <text evidence="1">The sequence shown here is derived from an EMBL/GenBank/DDBJ whole genome shotgun (WGS) entry which is preliminary data.</text>
</comment>
<protein>
    <submittedName>
        <fullName evidence="1">Uncharacterized protein</fullName>
    </submittedName>
</protein>